<dbReference type="CDD" id="cd06225">
    <property type="entry name" value="HAMP"/>
    <property type="match status" value="1"/>
</dbReference>
<protein>
    <submittedName>
        <fullName evidence="6">HAMP domain-containing protein</fullName>
    </submittedName>
</protein>
<name>A0A7X2ZA90_9BACL</name>
<evidence type="ECO:0000256" key="3">
    <source>
        <dbReference type="ARBA" id="ARBA00023136"/>
    </source>
</evidence>
<evidence type="ECO:0000256" key="2">
    <source>
        <dbReference type="ARBA" id="ARBA00022475"/>
    </source>
</evidence>
<keyword evidence="4" id="KW-1133">Transmembrane helix</keyword>
<dbReference type="AlphaFoldDB" id="A0A7X2ZA90"/>
<proteinExistence type="predicted"/>
<keyword evidence="4" id="KW-0812">Transmembrane</keyword>
<comment type="subcellular location">
    <subcellularLocation>
        <location evidence="1">Cell membrane</location>
    </subcellularLocation>
</comment>
<accession>A0A7X2ZA90</accession>
<dbReference type="EMBL" id="WNZX01000004">
    <property type="protein sequence ID" value="MUG70396.1"/>
    <property type="molecule type" value="Genomic_DNA"/>
</dbReference>
<keyword evidence="3 4" id="KW-0472">Membrane</keyword>
<evidence type="ECO:0000259" key="5">
    <source>
        <dbReference type="PROSITE" id="PS50885"/>
    </source>
</evidence>
<dbReference type="GO" id="GO:0007165">
    <property type="term" value="P:signal transduction"/>
    <property type="evidence" value="ECO:0007669"/>
    <property type="project" value="InterPro"/>
</dbReference>
<evidence type="ECO:0000256" key="1">
    <source>
        <dbReference type="ARBA" id="ARBA00004236"/>
    </source>
</evidence>
<organism evidence="6 7">
    <name type="scientific">Paenibacillus validus</name>
    <dbReference type="NCBI Taxonomy" id="44253"/>
    <lineage>
        <taxon>Bacteria</taxon>
        <taxon>Bacillati</taxon>
        <taxon>Bacillota</taxon>
        <taxon>Bacilli</taxon>
        <taxon>Bacillales</taxon>
        <taxon>Paenibacillaceae</taxon>
        <taxon>Paenibacillus</taxon>
    </lineage>
</organism>
<evidence type="ECO:0000313" key="7">
    <source>
        <dbReference type="Proteomes" id="UP000450917"/>
    </source>
</evidence>
<dbReference type="PROSITE" id="PS50885">
    <property type="entry name" value="HAMP"/>
    <property type="match status" value="1"/>
</dbReference>
<dbReference type="Gene3D" id="6.10.340.10">
    <property type="match status" value="1"/>
</dbReference>
<comment type="caution">
    <text evidence="6">The sequence shown here is derived from an EMBL/GenBank/DDBJ whole genome shotgun (WGS) entry which is preliminary data.</text>
</comment>
<reference evidence="6 7" key="1">
    <citation type="submission" date="2019-11" db="EMBL/GenBank/DDBJ databases">
        <title>Draft genome sequences of five Paenibacillus species of dairy origin.</title>
        <authorList>
            <person name="Olajide A.M."/>
            <person name="Chen S."/>
            <person name="Lapointe G."/>
        </authorList>
    </citation>
    <scope>NUCLEOTIDE SEQUENCE [LARGE SCALE GENOMIC DNA]</scope>
    <source>
        <strain evidence="6 7">2CS3</strain>
    </source>
</reference>
<keyword evidence="2" id="KW-1003">Cell membrane</keyword>
<evidence type="ECO:0000256" key="4">
    <source>
        <dbReference type="SAM" id="Phobius"/>
    </source>
</evidence>
<dbReference type="InterPro" id="IPR003660">
    <property type="entry name" value="HAMP_dom"/>
</dbReference>
<evidence type="ECO:0000313" key="6">
    <source>
        <dbReference type="EMBL" id="MUG70396.1"/>
    </source>
</evidence>
<sequence length="529" mass="60454">MSKSTASQTLRWQFIRKMLIMMITIALISGTFQYFILREQINENVMNEALMIGNSIEHGIKETDLASKSIEQQIDYKLESISARIADHLQGKSLDHITDQDLIRLRDQFQIAGITLFARKGDDIVGVKSSDPKEIGFSFKSIMQEAFLALDHLLQGKKPEGNGIVSYVNQNIINLYIAQSGSHDDKPRFFKYAYYHQPGTDYVINPYIEANEVYQFTQEVGPDSWIKKVLSENKYAKEIAVLDPRVFEDPSLAEKMYPPLKKIVYGTYNDQTQEDEQILVQMDKSAQRVSYVQKFNSEKLYKMFIPFDEGRVIYISLDYETMSAPLYRQSLILIIFGLLSLVALFILTANFFNSIYRNIQKIIIQIKQLEAGDLTAKSQILDGGELGELSDSTNTMVDTLHQLLTDTREKATQAQKLSVLLETDANESLEKAFTMSMEATAESRDTVEEIYYFLDQLEKHLVQQLDDPGAKVIMDKLDEMRQLANHRTNNTTEITIALSDLFKALHEQSSELSDLSHSLLDDLAKFKLQ</sequence>
<feature type="domain" description="HAMP" evidence="5">
    <location>
        <begin position="353"/>
        <end position="405"/>
    </location>
</feature>
<gene>
    <name evidence="6" type="ORF">GNP93_06855</name>
</gene>
<feature type="transmembrane region" description="Helical" evidence="4">
    <location>
        <begin position="18"/>
        <end position="37"/>
    </location>
</feature>
<dbReference type="RefSeq" id="WP_155614325.1">
    <property type="nucleotide sequence ID" value="NZ_WNZX01000004.1"/>
</dbReference>
<dbReference type="Proteomes" id="UP000450917">
    <property type="component" value="Unassembled WGS sequence"/>
</dbReference>
<keyword evidence="7" id="KW-1185">Reference proteome</keyword>
<dbReference type="SMART" id="SM00304">
    <property type="entry name" value="HAMP"/>
    <property type="match status" value="1"/>
</dbReference>
<dbReference type="SUPFAM" id="SSF158472">
    <property type="entry name" value="HAMP domain-like"/>
    <property type="match status" value="1"/>
</dbReference>
<dbReference type="GO" id="GO:0005886">
    <property type="term" value="C:plasma membrane"/>
    <property type="evidence" value="ECO:0007669"/>
    <property type="project" value="UniProtKB-SubCell"/>
</dbReference>
<feature type="transmembrane region" description="Helical" evidence="4">
    <location>
        <begin position="331"/>
        <end position="352"/>
    </location>
</feature>